<organism evidence="9 10">
    <name type="scientific">Coemansia spiralis</name>
    <dbReference type="NCBI Taxonomy" id="417178"/>
    <lineage>
        <taxon>Eukaryota</taxon>
        <taxon>Fungi</taxon>
        <taxon>Fungi incertae sedis</taxon>
        <taxon>Zoopagomycota</taxon>
        <taxon>Kickxellomycotina</taxon>
        <taxon>Kickxellomycetes</taxon>
        <taxon>Kickxellales</taxon>
        <taxon>Kickxellaceae</taxon>
        <taxon>Coemansia</taxon>
    </lineage>
</organism>
<evidence type="ECO:0000313" key="10">
    <source>
        <dbReference type="Proteomes" id="UP001151518"/>
    </source>
</evidence>
<dbReference type="GO" id="GO:0005732">
    <property type="term" value="C:sno(s)RNA-containing ribonucleoprotein complex"/>
    <property type="evidence" value="ECO:0007669"/>
    <property type="project" value="InterPro"/>
</dbReference>
<comment type="similarity">
    <text evidence="7">Belongs to the GAR1 family.</text>
</comment>
<keyword evidence="7" id="KW-0687">Ribonucleoprotein</keyword>
<dbReference type="GO" id="GO:0005730">
    <property type="term" value="C:nucleolus"/>
    <property type="evidence" value="ECO:0007669"/>
    <property type="project" value="UniProtKB-SubCell"/>
</dbReference>
<evidence type="ECO:0000256" key="8">
    <source>
        <dbReference type="SAM" id="MobiDB-lite"/>
    </source>
</evidence>
<dbReference type="InterPro" id="IPR040309">
    <property type="entry name" value="Naf1"/>
</dbReference>
<evidence type="ECO:0000256" key="5">
    <source>
        <dbReference type="ARBA" id="ARBA00022884"/>
    </source>
</evidence>
<comment type="similarity">
    <text evidence="1">Belongs to the NAF1 family.</text>
</comment>
<comment type="function">
    <text evidence="7">Required for ribosome biogenesis. Part of a complex which catalyzes pseudouridylation of rRNA. This involves the isomerization of uridine such that the ribose is subsequently attached to C5, instead of the normal N1. Pseudouridine ("psi") residues may serve to stabilize the conformation of rRNAs.</text>
</comment>
<evidence type="ECO:0000313" key="9">
    <source>
        <dbReference type="EMBL" id="KAJ2678482.1"/>
    </source>
</evidence>
<keyword evidence="6 7" id="KW-0539">Nucleus</keyword>
<comment type="subunit">
    <text evidence="7">Component of the small nucleolar ribonucleoprotein particles containing H/ACA-type snoRNAs (H/ACA snoRNPs).</text>
</comment>
<evidence type="ECO:0000256" key="6">
    <source>
        <dbReference type="ARBA" id="ARBA00023242"/>
    </source>
</evidence>
<dbReference type="InterPro" id="IPR009000">
    <property type="entry name" value="Transl_B-barrel_sf"/>
</dbReference>
<dbReference type="PANTHER" id="PTHR31633">
    <property type="entry name" value="H/ACA RIBONUCLEOPROTEIN COMPLEX NON-CORE SUBUNIT NAF1"/>
    <property type="match status" value="1"/>
</dbReference>
<reference evidence="9" key="1">
    <citation type="submission" date="2022-07" db="EMBL/GenBank/DDBJ databases">
        <title>Phylogenomic reconstructions and comparative analyses of Kickxellomycotina fungi.</title>
        <authorList>
            <person name="Reynolds N.K."/>
            <person name="Stajich J.E."/>
            <person name="Barry K."/>
            <person name="Grigoriev I.V."/>
            <person name="Crous P."/>
            <person name="Smith M.E."/>
        </authorList>
    </citation>
    <scope>NUCLEOTIDE SEQUENCE</scope>
    <source>
        <strain evidence="9">NRRL 3115</strain>
    </source>
</reference>
<dbReference type="Pfam" id="PF04410">
    <property type="entry name" value="Gar1"/>
    <property type="match status" value="1"/>
</dbReference>
<dbReference type="Proteomes" id="UP001151518">
    <property type="component" value="Unassembled WGS sequence"/>
</dbReference>
<feature type="region of interest" description="Disordered" evidence="8">
    <location>
        <begin position="40"/>
        <end position="59"/>
    </location>
</feature>
<dbReference type="InterPro" id="IPR038664">
    <property type="entry name" value="Gar1/Naf1_Cbf5-bd_sf"/>
</dbReference>
<proteinExistence type="inferred from homology"/>
<protein>
    <recommendedName>
        <fullName evidence="7">H/ACA ribonucleoprotein complex subunit</fullName>
    </recommendedName>
</protein>
<dbReference type="AlphaFoldDB" id="A0A9W8GAD5"/>
<dbReference type="GO" id="GO:0003723">
    <property type="term" value="F:RNA binding"/>
    <property type="evidence" value="ECO:0007669"/>
    <property type="project" value="UniProtKB-KW"/>
</dbReference>
<evidence type="ECO:0000256" key="2">
    <source>
        <dbReference type="ARBA" id="ARBA00022517"/>
    </source>
</evidence>
<feature type="region of interest" description="Disordered" evidence="8">
    <location>
        <begin position="225"/>
        <end position="264"/>
    </location>
</feature>
<evidence type="ECO:0000256" key="1">
    <source>
        <dbReference type="ARBA" id="ARBA00009801"/>
    </source>
</evidence>
<comment type="caution">
    <text evidence="9">The sequence shown here is derived from an EMBL/GenBank/DDBJ whole genome shotgun (WGS) entry which is preliminary data.</text>
</comment>
<evidence type="ECO:0000256" key="4">
    <source>
        <dbReference type="ARBA" id="ARBA00022553"/>
    </source>
</evidence>
<feature type="compositionally biased region" description="Low complexity" evidence="8">
    <location>
        <begin position="40"/>
        <end position="49"/>
    </location>
</feature>
<name>A0A9W8GAD5_9FUNG</name>
<evidence type="ECO:0000256" key="3">
    <source>
        <dbReference type="ARBA" id="ARBA00022552"/>
    </source>
</evidence>
<gene>
    <name evidence="9" type="ORF">GGI25_002276</name>
</gene>
<dbReference type="PANTHER" id="PTHR31633:SF1">
    <property type="entry name" value="H_ACA RIBONUCLEOPROTEIN COMPLEX NON-CORE SUBUNIT NAF1"/>
    <property type="match status" value="1"/>
</dbReference>
<comment type="subcellular location">
    <subcellularLocation>
        <location evidence="7">Nucleus</location>
        <location evidence="7">Nucleolus</location>
    </subcellularLocation>
</comment>
<dbReference type="EMBL" id="JANBTW010000020">
    <property type="protein sequence ID" value="KAJ2678482.1"/>
    <property type="molecule type" value="Genomic_DNA"/>
</dbReference>
<dbReference type="Gene3D" id="2.40.10.230">
    <property type="entry name" value="Probable tRNA pseudouridine synthase domain"/>
    <property type="match status" value="1"/>
</dbReference>
<dbReference type="GO" id="GO:0000493">
    <property type="term" value="P:box H/ACA snoRNP assembly"/>
    <property type="evidence" value="ECO:0007669"/>
    <property type="project" value="InterPro"/>
</dbReference>
<sequence>MSEPLANTTTEVSGQTVQEKSGDTGIDKLVETIKAANAYLADSSDSNSDSELDSMTSGSDIEIENIESDMETEAPATRNEIVDPEITRPAVAQVPIEELQLLGTIHTRVDASVLIRSAVSGEASVLDTGSLVCFGDGTTMGLVFDVFGPITRPWYAVRFASASEIDERCQKATEVFFAPVWATVVSTQGLRALRGTDASNEYDEEAGSDHMEFSDDEAERLFKKSKKTRAQKPPAKAAVEPAPPSVAGRSLQSYQDLYDPDLGF</sequence>
<dbReference type="SUPFAM" id="SSF50447">
    <property type="entry name" value="Translation proteins"/>
    <property type="match status" value="1"/>
</dbReference>
<feature type="region of interest" description="Disordered" evidence="8">
    <location>
        <begin position="1"/>
        <end position="23"/>
    </location>
</feature>
<dbReference type="GO" id="GO:0006364">
    <property type="term" value="P:rRNA processing"/>
    <property type="evidence" value="ECO:0007669"/>
    <property type="project" value="UniProtKB-KW"/>
</dbReference>
<dbReference type="InterPro" id="IPR007504">
    <property type="entry name" value="H/ACA_rnp_Gar1/Naf1"/>
</dbReference>
<evidence type="ECO:0000256" key="7">
    <source>
        <dbReference type="RuleBase" id="RU364004"/>
    </source>
</evidence>
<accession>A0A9W8GAD5</accession>
<dbReference type="OrthoDB" id="21550at2759"/>
<keyword evidence="5 7" id="KW-0694">RNA-binding</keyword>
<feature type="compositionally biased region" description="Polar residues" evidence="8">
    <location>
        <begin position="1"/>
        <end position="19"/>
    </location>
</feature>
<keyword evidence="3 7" id="KW-0698">rRNA processing</keyword>
<keyword evidence="4" id="KW-0597">Phosphoprotein</keyword>
<dbReference type="GO" id="GO:0001522">
    <property type="term" value="P:pseudouridine synthesis"/>
    <property type="evidence" value="ECO:0007669"/>
    <property type="project" value="InterPro"/>
</dbReference>
<keyword evidence="2 7" id="KW-0690">Ribosome biogenesis</keyword>